<dbReference type="Gene3D" id="2.150.10.10">
    <property type="entry name" value="Serralysin-like metalloprotease, C-terminal"/>
    <property type="match status" value="1"/>
</dbReference>
<dbReference type="InterPro" id="IPR001343">
    <property type="entry name" value="Hemolysn_Ca-bd"/>
</dbReference>
<evidence type="ECO:0000313" key="3">
    <source>
        <dbReference type="Proteomes" id="UP001156691"/>
    </source>
</evidence>
<evidence type="ECO:0000256" key="1">
    <source>
        <dbReference type="SAM" id="MobiDB-lite"/>
    </source>
</evidence>
<dbReference type="SUPFAM" id="SSF51120">
    <property type="entry name" value="beta-Roll"/>
    <property type="match status" value="1"/>
</dbReference>
<comment type="caution">
    <text evidence="2">The sequence shown here is derived from an EMBL/GenBank/DDBJ whole genome shotgun (WGS) entry which is preliminary data.</text>
</comment>
<evidence type="ECO:0000313" key="2">
    <source>
        <dbReference type="EMBL" id="GLQ58099.1"/>
    </source>
</evidence>
<name>A0ABQ5WE88_9HYPH</name>
<dbReference type="PROSITE" id="PS00330">
    <property type="entry name" value="HEMOLYSIN_CALCIUM"/>
    <property type="match status" value="1"/>
</dbReference>
<keyword evidence="3" id="KW-1185">Reference proteome</keyword>
<sequence length="445" mass="47604">MPTLSNGSELTVLEGGGPHVAYSFTLTDAQGDVSDPIGALPDFFYGWVTLESVDVFDGFFAITGFTHHGRIETVSELDTYLFDNDGNFIRTVHAEAAFLSLDVVSVTAESSDDFVVTYKGATPYGSGQNTQYGEHQIIVEDGVELPDTFVNTAPVLSDLNVVLAGGQSVLDVEFLATDADFDFLSFTIVDGPDYGTVELDTRFDGNHYPFPEGDYLGSVHYHASFLSGNLFDYRPQSGFVGTDTFTVMATDGQGNSNLSTITITVGGSMAGPEYMSLTNGVDIVRYQTSDHAVLVAARGGDDDLTGSRYNDSLNGGAGNDLLRGERGRDKLTGGQGVDRMQGGADNDTFIFAAGDIADPRQSNGRFDHIIDFHGAGHSGSGEQDFISLLGFGGDATLTFDRYASDNQLLQIYKVTDPDNPGNDGLIMVQMADGPTQIGDGDYYFL</sequence>
<feature type="compositionally biased region" description="Basic and acidic residues" evidence="1">
    <location>
        <begin position="322"/>
        <end position="331"/>
    </location>
</feature>
<dbReference type="EMBL" id="BSNS01000034">
    <property type="protein sequence ID" value="GLQ58099.1"/>
    <property type="molecule type" value="Genomic_DNA"/>
</dbReference>
<dbReference type="Pfam" id="PF00353">
    <property type="entry name" value="HemolysinCabind"/>
    <property type="match status" value="1"/>
</dbReference>
<dbReference type="Proteomes" id="UP001156691">
    <property type="component" value="Unassembled WGS sequence"/>
</dbReference>
<accession>A0ABQ5WE88</accession>
<dbReference type="PRINTS" id="PR00313">
    <property type="entry name" value="CABNDNGRPT"/>
</dbReference>
<gene>
    <name evidence="2" type="ORF">GCM10010862_53580</name>
</gene>
<organism evidence="2 3">
    <name type="scientific">Devosia nitrariae</name>
    <dbReference type="NCBI Taxonomy" id="2071872"/>
    <lineage>
        <taxon>Bacteria</taxon>
        <taxon>Pseudomonadati</taxon>
        <taxon>Pseudomonadota</taxon>
        <taxon>Alphaproteobacteria</taxon>
        <taxon>Hyphomicrobiales</taxon>
        <taxon>Devosiaceae</taxon>
        <taxon>Devosia</taxon>
    </lineage>
</organism>
<protein>
    <submittedName>
        <fullName evidence="2">Calcium-binding protein</fullName>
    </submittedName>
</protein>
<dbReference type="Pfam" id="PF17963">
    <property type="entry name" value="Big_9"/>
    <property type="match status" value="1"/>
</dbReference>
<dbReference type="InterPro" id="IPR018511">
    <property type="entry name" value="Hemolysin-typ_Ca-bd_CS"/>
</dbReference>
<proteinExistence type="predicted"/>
<dbReference type="RefSeq" id="WP_284343497.1">
    <property type="nucleotide sequence ID" value="NZ_BSNS01000034.1"/>
</dbReference>
<feature type="region of interest" description="Disordered" evidence="1">
    <location>
        <begin position="315"/>
        <end position="341"/>
    </location>
</feature>
<dbReference type="InterPro" id="IPR011049">
    <property type="entry name" value="Serralysin-like_metalloprot_C"/>
</dbReference>
<reference evidence="3" key="1">
    <citation type="journal article" date="2019" name="Int. J. Syst. Evol. Microbiol.">
        <title>The Global Catalogue of Microorganisms (GCM) 10K type strain sequencing project: providing services to taxonomists for standard genome sequencing and annotation.</title>
        <authorList>
            <consortium name="The Broad Institute Genomics Platform"/>
            <consortium name="The Broad Institute Genome Sequencing Center for Infectious Disease"/>
            <person name="Wu L."/>
            <person name="Ma J."/>
        </authorList>
    </citation>
    <scope>NUCLEOTIDE SEQUENCE [LARGE SCALE GENOMIC DNA]</scope>
    <source>
        <strain evidence="3">NBRC 112416</strain>
    </source>
</reference>